<feature type="domain" description="SPOR" evidence="3">
    <location>
        <begin position="252"/>
        <end position="319"/>
    </location>
</feature>
<dbReference type="InterPro" id="IPR007730">
    <property type="entry name" value="SPOR-like_dom"/>
</dbReference>
<evidence type="ECO:0000313" key="4">
    <source>
        <dbReference type="EMBL" id="NUU59020.1"/>
    </source>
</evidence>
<accession>A0A850EGN1</accession>
<dbReference type="SUPFAM" id="SSF110997">
    <property type="entry name" value="Sporulation related repeat"/>
    <property type="match status" value="1"/>
</dbReference>
<evidence type="ECO:0000313" key="5">
    <source>
        <dbReference type="Proteomes" id="UP000564806"/>
    </source>
</evidence>
<dbReference type="GO" id="GO:0042834">
    <property type="term" value="F:peptidoglycan binding"/>
    <property type="evidence" value="ECO:0007669"/>
    <property type="project" value="InterPro"/>
</dbReference>
<dbReference type="EMBL" id="JABWCS010000173">
    <property type="protein sequence ID" value="NUU59020.1"/>
    <property type="molecule type" value="Genomic_DNA"/>
</dbReference>
<name>A0A850EGN1_9BACL</name>
<dbReference type="Proteomes" id="UP000564806">
    <property type="component" value="Unassembled WGS sequence"/>
</dbReference>
<evidence type="ECO:0000256" key="1">
    <source>
        <dbReference type="SAM" id="MobiDB-lite"/>
    </source>
</evidence>
<evidence type="ECO:0000259" key="3">
    <source>
        <dbReference type="Pfam" id="PF05036"/>
    </source>
</evidence>
<keyword evidence="2" id="KW-0472">Membrane</keyword>
<gene>
    <name evidence="4" type="ORF">HPT30_01230</name>
</gene>
<dbReference type="Gene3D" id="3.30.70.1070">
    <property type="entry name" value="Sporulation related repeat"/>
    <property type="match status" value="1"/>
</dbReference>
<keyword evidence="5" id="KW-1185">Reference proteome</keyword>
<feature type="region of interest" description="Disordered" evidence="1">
    <location>
        <begin position="1"/>
        <end position="42"/>
    </location>
</feature>
<feature type="transmembrane region" description="Helical" evidence="2">
    <location>
        <begin position="172"/>
        <end position="194"/>
    </location>
</feature>
<protein>
    <submittedName>
        <fullName evidence="4">SPOR domain-containing protein</fullName>
    </submittedName>
</protein>
<dbReference type="RefSeq" id="WP_175369734.1">
    <property type="nucleotide sequence ID" value="NZ_JABWCS010000173.1"/>
</dbReference>
<evidence type="ECO:0000256" key="2">
    <source>
        <dbReference type="SAM" id="Phobius"/>
    </source>
</evidence>
<reference evidence="4" key="1">
    <citation type="submission" date="2020-06" db="EMBL/GenBank/DDBJ databases">
        <title>Paenibacillus sp. nov., isolated from soil.</title>
        <authorList>
            <person name="Seo Y.L."/>
        </authorList>
    </citation>
    <scope>NUCLEOTIDE SEQUENCE [LARGE SCALE GENOMIC DNA]</scope>
    <source>
        <strain evidence="4">JW14</strain>
    </source>
</reference>
<sequence>MNNGRMTFRFDVDKDKPWPKEEERRSGSNVGTAQEYKTEPLKQEDDFLDHGWVFEPESLTIRETVSQPTYGYSSGMKDQRWQDVEKIEEDGGILPRRQTFFHGNTPPDLWDSRRPPLPIVEEEEEEEWRSRKIPTQPGYDPVPEHYEYNGEKEIGGYGGAYHTRRPSYWWKFALSVAGALGTGLLLGYTALSFFGGGGPGAGGNAPVTGQAAVQNPNSGKAVDPAGAGTSGLPLAENGNPSVNTIPVHITPQSYYLLQYGVFSSPDGASQARKELLGAGLAAGMDPDDGNRVYAGLSPDREQAKLLSGGLKNQGIELYVREVTLPAAERLAYAGNAETVEGYFTASDKLLGELSSLSAALLSTGLGDTAGAAVVSDLHLQWKEAAKGLAQSLPPETQALFASLEKSMNQGISALAEYNKSKASGLLWEVQGSMMDFLTGQKKLLAAMGASSS</sequence>
<keyword evidence="2" id="KW-1133">Transmembrane helix</keyword>
<feature type="region of interest" description="Disordered" evidence="1">
    <location>
        <begin position="122"/>
        <end position="143"/>
    </location>
</feature>
<dbReference type="Pfam" id="PF05036">
    <property type="entry name" value="SPOR"/>
    <property type="match status" value="1"/>
</dbReference>
<feature type="compositionally biased region" description="Basic and acidic residues" evidence="1">
    <location>
        <begin position="8"/>
        <end position="26"/>
    </location>
</feature>
<organism evidence="4 5">
    <name type="scientific">Paenibacillus agri</name>
    <dbReference type="NCBI Taxonomy" id="2744309"/>
    <lineage>
        <taxon>Bacteria</taxon>
        <taxon>Bacillati</taxon>
        <taxon>Bacillota</taxon>
        <taxon>Bacilli</taxon>
        <taxon>Bacillales</taxon>
        <taxon>Paenibacillaceae</taxon>
        <taxon>Paenibacillus</taxon>
    </lineage>
</organism>
<dbReference type="InterPro" id="IPR036680">
    <property type="entry name" value="SPOR-like_sf"/>
</dbReference>
<proteinExistence type="predicted"/>
<dbReference type="AlphaFoldDB" id="A0A850EGN1"/>
<keyword evidence="2" id="KW-0812">Transmembrane</keyword>
<comment type="caution">
    <text evidence="4">The sequence shown here is derived from an EMBL/GenBank/DDBJ whole genome shotgun (WGS) entry which is preliminary data.</text>
</comment>